<keyword evidence="4 7" id="KW-1133">Transmembrane helix</keyword>
<feature type="domain" description="ABC3 transporter permease C-terminal" evidence="8">
    <location>
        <begin position="274"/>
        <end position="388"/>
    </location>
</feature>
<dbReference type="PANTHER" id="PTHR30572">
    <property type="entry name" value="MEMBRANE COMPONENT OF TRANSPORTER-RELATED"/>
    <property type="match status" value="1"/>
</dbReference>
<comment type="caution">
    <text evidence="10">The sequence shown here is derived from an EMBL/GenBank/DDBJ whole genome shotgun (WGS) entry which is preliminary data.</text>
</comment>
<evidence type="ECO:0000256" key="6">
    <source>
        <dbReference type="ARBA" id="ARBA00038076"/>
    </source>
</evidence>
<evidence type="ECO:0000256" key="1">
    <source>
        <dbReference type="ARBA" id="ARBA00004651"/>
    </source>
</evidence>
<gene>
    <name evidence="10" type="ORF">HNQ52_000455</name>
</gene>
<evidence type="ECO:0000256" key="4">
    <source>
        <dbReference type="ARBA" id="ARBA00022989"/>
    </source>
</evidence>
<accession>A0A7W8D319</accession>
<dbReference type="PANTHER" id="PTHR30572:SF4">
    <property type="entry name" value="ABC TRANSPORTER PERMEASE YTRF"/>
    <property type="match status" value="1"/>
</dbReference>
<dbReference type="InterPro" id="IPR050250">
    <property type="entry name" value="Macrolide_Exporter_MacB"/>
</dbReference>
<keyword evidence="5 7" id="KW-0472">Membrane</keyword>
<evidence type="ECO:0000259" key="9">
    <source>
        <dbReference type="Pfam" id="PF12704"/>
    </source>
</evidence>
<evidence type="ECO:0000256" key="5">
    <source>
        <dbReference type="ARBA" id="ARBA00023136"/>
    </source>
</evidence>
<evidence type="ECO:0000256" key="3">
    <source>
        <dbReference type="ARBA" id="ARBA00022692"/>
    </source>
</evidence>
<organism evidence="10 11">
    <name type="scientific">Chiayiivirga flava</name>
    <dbReference type="NCBI Taxonomy" id="659595"/>
    <lineage>
        <taxon>Bacteria</taxon>
        <taxon>Pseudomonadati</taxon>
        <taxon>Pseudomonadota</taxon>
        <taxon>Gammaproteobacteria</taxon>
        <taxon>Lysobacterales</taxon>
        <taxon>Lysobacteraceae</taxon>
        <taxon>Chiayiivirga</taxon>
    </lineage>
</organism>
<feature type="domain" description="ABC3 transporter permease C-terminal" evidence="8">
    <location>
        <begin position="692"/>
        <end position="805"/>
    </location>
</feature>
<dbReference type="Pfam" id="PF12704">
    <property type="entry name" value="MacB_PCD"/>
    <property type="match status" value="2"/>
</dbReference>
<dbReference type="InterPro" id="IPR003838">
    <property type="entry name" value="ABC3_permease_C"/>
</dbReference>
<keyword evidence="11" id="KW-1185">Reference proteome</keyword>
<dbReference type="Pfam" id="PF02687">
    <property type="entry name" value="FtsX"/>
    <property type="match status" value="2"/>
</dbReference>
<dbReference type="NCBIfam" id="TIGR03434">
    <property type="entry name" value="ADOP"/>
    <property type="match status" value="1"/>
</dbReference>
<dbReference type="GO" id="GO:0005886">
    <property type="term" value="C:plasma membrane"/>
    <property type="evidence" value="ECO:0007669"/>
    <property type="project" value="UniProtKB-SubCell"/>
</dbReference>
<evidence type="ECO:0000313" key="10">
    <source>
        <dbReference type="EMBL" id="MBB5206939.1"/>
    </source>
</evidence>
<feature type="domain" description="MacB-like periplasmic core" evidence="9">
    <location>
        <begin position="24"/>
        <end position="233"/>
    </location>
</feature>
<dbReference type="EMBL" id="JACHHP010000001">
    <property type="protein sequence ID" value="MBB5206939.1"/>
    <property type="molecule type" value="Genomic_DNA"/>
</dbReference>
<feature type="domain" description="MacB-like periplasmic core" evidence="9">
    <location>
        <begin position="529"/>
        <end position="653"/>
    </location>
</feature>
<feature type="transmembrane region" description="Helical" evidence="7">
    <location>
        <begin position="268"/>
        <end position="291"/>
    </location>
</feature>
<evidence type="ECO:0000256" key="7">
    <source>
        <dbReference type="SAM" id="Phobius"/>
    </source>
</evidence>
<feature type="transmembrane region" description="Helical" evidence="7">
    <location>
        <begin position="776"/>
        <end position="798"/>
    </location>
</feature>
<sequence>MLDAIVRDLRLATRNLFAKPGFFIVAVLTLALGIGSVSAIYSVVNGTLLSPLPYPQAERIVRITREQPPYGGPISRPLLFDWQKGTADVYSAVAGFTGGVLTLTGSGDAERLSAIRVSPEFWTVMDLAPEVGRYFGVDEERANTRVAVLTHALWTQRFGADPAIVGRDIVLDGESYRVTGVTPARFRFPGSAQLFVPTYLPASQLGRDYNSIHVVARLRDGVDAETATAALHTLNLALQKQYPESNTNLTANTVPLPELLTGNVRQPLMVLSGAAALVLLIACANLANLLLIRGNQRQRELAVRSALGAGRRRLVRSVLAEALVIALVGGVLGVALAAVAVPLLLAGAPDLMPSHATPGVDFTVVGLGMGVSACTVLLFSLWPAWRSAAVAPAGALQEEGRSGSGGRARSRTRSVLVVAEVALSLTLLVGAGLMIASLSRLGQVDDGIDLDPVLTAAIALPAGAQRPDEDFEAAYKRNTIAVGARLDALLERVSALPGVEVAGLTDALPLSGMDNASSNVVLIGRDPVPEGQPQRGVQWRFTSPGYFPALGIRLVAGRLLEEADRNPGGYPTQVLVNETFVKKYLPDVDPVGRQIQFLGDNKTIVGVVGDVRQMGLDSEPLPEAFMHTANSIHSQFYLVLKVRGDPGALAEPLRRTLKEFDAAMPVFEVRTLAALGAQRNAMRLFNLQLMTIFGGVALLLAAVGLYGTIAYSVAQRRHEFGIRLSLGASGAQLMSQVMKQGMGLVAIGVLAGIAGALALGRVLASQLFGVGAGDPGVLFAAVALLGGIALVACLVPALRASRVHPMTVLRSQ</sequence>
<dbReference type="InterPro" id="IPR017800">
    <property type="entry name" value="ADOP"/>
</dbReference>
<reference evidence="10 11" key="1">
    <citation type="submission" date="2020-08" db="EMBL/GenBank/DDBJ databases">
        <title>Genomic Encyclopedia of Type Strains, Phase IV (KMG-IV): sequencing the most valuable type-strain genomes for metagenomic binning, comparative biology and taxonomic classification.</title>
        <authorList>
            <person name="Goeker M."/>
        </authorList>
    </citation>
    <scope>NUCLEOTIDE SEQUENCE [LARGE SCALE GENOMIC DNA]</scope>
    <source>
        <strain evidence="10 11">DSM 24163</strain>
    </source>
</reference>
<comment type="subcellular location">
    <subcellularLocation>
        <location evidence="1">Cell membrane</location>
        <topology evidence="1">Multi-pass membrane protein</topology>
    </subcellularLocation>
</comment>
<dbReference type="InterPro" id="IPR025857">
    <property type="entry name" value="MacB_PCD"/>
</dbReference>
<evidence type="ECO:0000313" key="11">
    <source>
        <dbReference type="Proteomes" id="UP000521199"/>
    </source>
</evidence>
<feature type="transmembrane region" description="Helical" evidence="7">
    <location>
        <begin position="689"/>
        <end position="714"/>
    </location>
</feature>
<feature type="transmembrane region" description="Helical" evidence="7">
    <location>
        <begin position="415"/>
        <end position="436"/>
    </location>
</feature>
<keyword evidence="3 7" id="KW-0812">Transmembrane</keyword>
<evidence type="ECO:0000256" key="2">
    <source>
        <dbReference type="ARBA" id="ARBA00022475"/>
    </source>
</evidence>
<dbReference type="Proteomes" id="UP000521199">
    <property type="component" value="Unassembled WGS sequence"/>
</dbReference>
<name>A0A7W8D319_9GAMM</name>
<feature type="transmembrane region" description="Helical" evidence="7">
    <location>
        <begin position="742"/>
        <end position="764"/>
    </location>
</feature>
<feature type="transmembrane region" description="Helical" evidence="7">
    <location>
        <begin position="318"/>
        <end position="344"/>
    </location>
</feature>
<protein>
    <submittedName>
        <fullName evidence="10">Putative permease</fullName>
    </submittedName>
</protein>
<dbReference type="GO" id="GO:0022857">
    <property type="term" value="F:transmembrane transporter activity"/>
    <property type="evidence" value="ECO:0007669"/>
    <property type="project" value="TreeGrafter"/>
</dbReference>
<feature type="transmembrane region" description="Helical" evidence="7">
    <location>
        <begin position="21"/>
        <end position="44"/>
    </location>
</feature>
<evidence type="ECO:0000259" key="8">
    <source>
        <dbReference type="Pfam" id="PF02687"/>
    </source>
</evidence>
<feature type="transmembrane region" description="Helical" evidence="7">
    <location>
        <begin position="364"/>
        <end position="382"/>
    </location>
</feature>
<dbReference type="AlphaFoldDB" id="A0A7W8D319"/>
<proteinExistence type="inferred from homology"/>
<dbReference type="RefSeq" id="WP_183959385.1">
    <property type="nucleotide sequence ID" value="NZ_JACHHP010000001.1"/>
</dbReference>
<keyword evidence="2" id="KW-1003">Cell membrane</keyword>
<comment type="similarity">
    <text evidence="6">Belongs to the ABC-4 integral membrane protein family.</text>
</comment>